<dbReference type="GO" id="GO:0005524">
    <property type="term" value="F:ATP binding"/>
    <property type="evidence" value="ECO:0007669"/>
    <property type="project" value="InterPro"/>
</dbReference>
<keyword evidence="2" id="KW-0808">Transferase</keyword>
<dbReference type="PROSITE" id="PS50011">
    <property type="entry name" value="PROTEIN_KINASE_DOM"/>
    <property type="match status" value="1"/>
</dbReference>
<dbReference type="OrthoDB" id="4062651at2759"/>
<keyword evidence="2" id="KW-0418">Kinase</keyword>
<evidence type="ECO:0000259" key="1">
    <source>
        <dbReference type="PROSITE" id="PS50011"/>
    </source>
</evidence>
<dbReference type="InterPro" id="IPR000719">
    <property type="entry name" value="Prot_kinase_dom"/>
</dbReference>
<dbReference type="GO" id="GO:0007165">
    <property type="term" value="P:signal transduction"/>
    <property type="evidence" value="ECO:0007669"/>
    <property type="project" value="TreeGrafter"/>
</dbReference>
<dbReference type="PANTHER" id="PTHR23257">
    <property type="entry name" value="SERINE-THREONINE PROTEIN KINASE"/>
    <property type="match status" value="1"/>
</dbReference>
<feature type="domain" description="Protein kinase" evidence="1">
    <location>
        <begin position="59"/>
        <end position="271"/>
    </location>
</feature>
<dbReference type="InterPro" id="IPR011009">
    <property type="entry name" value="Kinase-like_dom_sf"/>
</dbReference>
<protein>
    <submittedName>
        <fullName evidence="2">LIM domain kinase 2</fullName>
    </submittedName>
</protein>
<name>A0A194VPI7_CYTMA</name>
<dbReference type="SUPFAM" id="SSF56112">
    <property type="entry name" value="Protein kinase-like (PK-like)"/>
    <property type="match status" value="1"/>
</dbReference>
<dbReference type="AlphaFoldDB" id="A0A194VPI7"/>
<dbReference type="Gene3D" id="1.10.510.10">
    <property type="entry name" value="Transferase(Phosphotransferase) domain 1"/>
    <property type="match status" value="1"/>
</dbReference>
<dbReference type="EMBL" id="CM003099">
    <property type="protein sequence ID" value="KUI66089.1"/>
    <property type="molecule type" value="Genomic_DNA"/>
</dbReference>
<evidence type="ECO:0000313" key="2">
    <source>
        <dbReference type="EMBL" id="KUI66089.1"/>
    </source>
</evidence>
<reference evidence="2" key="1">
    <citation type="submission" date="2014-12" db="EMBL/GenBank/DDBJ databases">
        <title>Genome Sequence of Valsa Canker Pathogens Uncovers a Specific Adaption of Colonization on Woody Bark.</title>
        <authorList>
            <person name="Yin Z."/>
            <person name="Liu H."/>
            <person name="Gao X."/>
            <person name="Li Z."/>
            <person name="Song N."/>
            <person name="Ke X."/>
            <person name="Dai Q."/>
            <person name="Wu Y."/>
            <person name="Sun Y."/>
            <person name="Xu J.-R."/>
            <person name="Kang Z.K."/>
            <person name="Wang L."/>
            <person name="Huang L."/>
        </authorList>
    </citation>
    <scope>NUCLEOTIDE SEQUENCE [LARGE SCALE GENOMIC DNA]</scope>
    <source>
        <strain evidence="2">03-8</strain>
    </source>
</reference>
<sequence length="271" mass="30515">MSKASDLNINSITIYAVTSFPQLSKICETGEAFVEKGGDFVFDHTKIILQEDDQFFYAKTDKRILGASPFNIDNLHPIKIPDDRLWPPADPGFTRAPDPLPSSSYFKRPRLLNYDDSTFHLQILNEVKVCEVLRRHPHPNIAHYLGCVIKDNLIHGLGFARYPISLSQLLRDGVPFDRDECLRGIEAGMKHMHGLGLIHNDLNPSNVMMDGDHAVIIDFDSCKQEGQELGDKAGTYGWSLDDEVYAKRENDLYSFSRIQAALNVPKVGIVD</sequence>
<dbReference type="GO" id="GO:0004672">
    <property type="term" value="F:protein kinase activity"/>
    <property type="evidence" value="ECO:0007669"/>
    <property type="project" value="InterPro"/>
</dbReference>
<dbReference type="Pfam" id="PF00069">
    <property type="entry name" value="Pkinase"/>
    <property type="match status" value="1"/>
</dbReference>
<gene>
    <name evidence="2" type="ORF">VM1G_02331</name>
</gene>
<keyword evidence="3" id="KW-1185">Reference proteome</keyword>
<evidence type="ECO:0000313" key="3">
    <source>
        <dbReference type="Proteomes" id="UP000078559"/>
    </source>
</evidence>
<dbReference type="InterPro" id="IPR050167">
    <property type="entry name" value="Ser_Thr_protein_kinase"/>
</dbReference>
<dbReference type="GO" id="GO:0005737">
    <property type="term" value="C:cytoplasm"/>
    <property type="evidence" value="ECO:0007669"/>
    <property type="project" value="TreeGrafter"/>
</dbReference>
<organism evidence="2 3">
    <name type="scientific">Cytospora mali</name>
    <name type="common">Apple Valsa canker fungus</name>
    <name type="synonym">Valsa mali</name>
    <dbReference type="NCBI Taxonomy" id="578113"/>
    <lineage>
        <taxon>Eukaryota</taxon>
        <taxon>Fungi</taxon>
        <taxon>Dikarya</taxon>
        <taxon>Ascomycota</taxon>
        <taxon>Pezizomycotina</taxon>
        <taxon>Sordariomycetes</taxon>
        <taxon>Sordariomycetidae</taxon>
        <taxon>Diaporthales</taxon>
        <taxon>Cytosporaceae</taxon>
        <taxon>Cytospora</taxon>
    </lineage>
</organism>
<proteinExistence type="predicted"/>
<accession>A0A194VPI7</accession>
<dbReference type="Proteomes" id="UP000078559">
    <property type="component" value="Chromosome 2"/>
</dbReference>